<keyword evidence="1" id="KW-0547">Nucleotide-binding</keyword>
<evidence type="ECO:0000259" key="3">
    <source>
        <dbReference type="Pfam" id="PF02568"/>
    </source>
</evidence>
<gene>
    <name evidence="5" type="ORF">ENF18_04480</name>
</gene>
<protein>
    <submittedName>
        <fullName evidence="5">Uncharacterized protein</fullName>
    </submittedName>
</protein>
<organism evidence="5">
    <name type="scientific">candidate division WOR-3 bacterium</name>
    <dbReference type="NCBI Taxonomy" id="2052148"/>
    <lineage>
        <taxon>Bacteria</taxon>
        <taxon>Bacteria division WOR-3</taxon>
    </lineage>
</organism>
<dbReference type="InterPro" id="IPR059101">
    <property type="entry name" value="NFACT-R_2"/>
</dbReference>
<accession>A0A7C0Z9Q1</accession>
<feature type="domain" description="NFACT protein RNA binding" evidence="4">
    <location>
        <begin position="218"/>
        <end position="292"/>
    </location>
</feature>
<dbReference type="InterPro" id="IPR014729">
    <property type="entry name" value="Rossmann-like_a/b/a_fold"/>
</dbReference>
<proteinExistence type="predicted"/>
<dbReference type="Pfam" id="PF18297">
    <property type="entry name" value="NFACT-R_2"/>
    <property type="match status" value="1"/>
</dbReference>
<reference evidence="5" key="1">
    <citation type="journal article" date="2020" name="mSystems">
        <title>Genome- and Community-Level Interaction Insights into Carbon Utilization and Element Cycling Functions of Hydrothermarchaeota in Hydrothermal Sediment.</title>
        <authorList>
            <person name="Zhou Z."/>
            <person name="Liu Y."/>
            <person name="Xu W."/>
            <person name="Pan J."/>
            <person name="Luo Z.H."/>
            <person name="Li M."/>
        </authorList>
    </citation>
    <scope>NUCLEOTIDE SEQUENCE [LARGE SCALE GENOMIC DNA]</scope>
    <source>
        <strain evidence="5">HyVt-102</strain>
    </source>
</reference>
<dbReference type="AlphaFoldDB" id="A0A7C0Z9Q1"/>
<dbReference type="EMBL" id="DQWE01000214">
    <property type="protein sequence ID" value="HDI83030.1"/>
    <property type="molecule type" value="Genomic_DNA"/>
</dbReference>
<comment type="caution">
    <text evidence="5">The sequence shown here is derived from an EMBL/GenBank/DDBJ whole genome shotgun (WGS) entry which is preliminary data.</text>
</comment>
<dbReference type="SUPFAM" id="SSF52402">
    <property type="entry name" value="Adenine nucleotide alpha hydrolases-like"/>
    <property type="match status" value="1"/>
</dbReference>
<evidence type="ECO:0000313" key="5">
    <source>
        <dbReference type="EMBL" id="HDI83030.1"/>
    </source>
</evidence>
<feature type="domain" description="Thil AANH" evidence="3">
    <location>
        <begin position="2"/>
        <end position="138"/>
    </location>
</feature>
<name>A0A7C0Z9Q1_UNCW3</name>
<evidence type="ECO:0000259" key="4">
    <source>
        <dbReference type="Pfam" id="PF18297"/>
    </source>
</evidence>
<dbReference type="GO" id="GO:0004810">
    <property type="term" value="F:CCA tRNA nucleotidyltransferase activity"/>
    <property type="evidence" value="ECO:0007669"/>
    <property type="project" value="InterPro"/>
</dbReference>
<dbReference type="PANTHER" id="PTHR11933">
    <property type="entry name" value="TRNA 5-METHYLAMINOMETHYL-2-THIOURIDYLATE -METHYLTRANSFERASE"/>
    <property type="match status" value="1"/>
</dbReference>
<evidence type="ECO:0000256" key="2">
    <source>
        <dbReference type="ARBA" id="ARBA00022840"/>
    </source>
</evidence>
<dbReference type="PANTHER" id="PTHR11933:SF6">
    <property type="entry name" value="THIL AANH DOMAIN-CONTAINING PROTEIN"/>
    <property type="match status" value="1"/>
</dbReference>
<dbReference type="Gene3D" id="3.40.50.620">
    <property type="entry name" value="HUPs"/>
    <property type="match status" value="1"/>
</dbReference>
<evidence type="ECO:0000256" key="1">
    <source>
        <dbReference type="ARBA" id="ARBA00022741"/>
    </source>
</evidence>
<dbReference type="GO" id="GO:0005524">
    <property type="term" value="F:ATP binding"/>
    <property type="evidence" value="ECO:0007669"/>
    <property type="project" value="UniProtKB-KW"/>
</dbReference>
<dbReference type="Proteomes" id="UP000885847">
    <property type="component" value="Unassembled WGS sequence"/>
</dbReference>
<dbReference type="InterPro" id="IPR020536">
    <property type="entry name" value="ThiI_AANH"/>
</dbReference>
<sequence>MKAVALFSGGLDSLLAIKLIQNQGIEVVPVTFKGYFFSSEKAERYGSLYGLDIHVIDFSDEHLNVVKNPVYGYGKNINPCIDCHALMIKKAGKYMEEVGGRFLITGEVLGERPFSQSIEGLKKVDKLTGLGDITLRPLSAKLLPPTLPEREGWIDRDKLLGIRGRSRKTQLKLAEDFGIKVYDTPAGGCILTDVQFARRIKPFIHEIEPEEILLFRIGRHFRFGEMHLVIARNQFENEQLKNFGKNLISAPDKKGPIGVLRKWGGEEDIIRAARIIARYCKPYGETKVVFDGKEYTVQPFTFQEAEKFLI</sequence>
<keyword evidence="2" id="KW-0067">ATP-binding</keyword>
<dbReference type="Pfam" id="PF02568">
    <property type="entry name" value="ThiI"/>
    <property type="match status" value="1"/>
</dbReference>